<dbReference type="Proteomes" id="UP000250369">
    <property type="component" value="Unassembled WGS sequence"/>
</dbReference>
<protein>
    <submittedName>
        <fullName evidence="1">Uncharacterized protein</fullName>
    </submittedName>
</protein>
<gene>
    <name evidence="1" type="ORF">DQG23_20805</name>
</gene>
<sequence length="205" mass="24352">MDRLKNGGFYKLKFFISPEEFRNVLKLFEHKQAQFHLTDYAQTKHDHNQVYEAYEAFYRYFASGEKRNDVRPFFVYSISVASDHEKSGFFARNEGVHFPYFGQWAEDELPCIVLSFPKGFQIDLEDAKGKYYIYEDIRNHKPLTYTFFEEITGHIKKMTKPLRFAAHDSEAMKEQKPSVRMSRDAVQDMSKSWISTKYGLMINDR</sequence>
<reference evidence="1 2" key="1">
    <citation type="journal article" date="2009" name="Int. J. Syst. Evol. Microbiol.">
        <title>Paenibacillus contaminans sp. nov., isolated from a contaminated laboratory plate.</title>
        <authorList>
            <person name="Chou J.H."/>
            <person name="Lee J.H."/>
            <person name="Lin M.C."/>
            <person name="Chang P.S."/>
            <person name="Arun A.B."/>
            <person name="Young C.C."/>
            <person name="Chen W.M."/>
        </authorList>
    </citation>
    <scope>NUCLEOTIDE SEQUENCE [LARGE SCALE GENOMIC DNA]</scope>
    <source>
        <strain evidence="1 2">CKOBP-6</strain>
    </source>
</reference>
<name>A0A329MJN6_9BACL</name>
<dbReference type="EMBL" id="QMFB01000012">
    <property type="protein sequence ID" value="RAV19546.1"/>
    <property type="molecule type" value="Genomic_DNA"/>
</dbReference>
<accession>A0A329MJN6</accession>
<dbReference type="OrthoDB" id="2642625at2"/>
<comment type="caution">
    <text evidence="1">The sequence shown here is derived from an EMBL/GenBank/DDBJ whole genome shotgun (WGS) entry which is preliminary data.</text>
</comment>
<organism evidence="1 2">
    <name type="scientific">Paenibacillus contaminans</name>
    <dbReference type="NCBI Taxonomy" id="450362"/>
    <lineage>
        <taxon>Bacteria</taxon>
        <taxon>Bacillati</taxon>
        <taxon>Bacillota</taxon>
        <taxon>Bacilli</taxon>
        <taxon>Bacillales</taxon>
        <taxon>Paenibacillaceae</taxon>
        <taxon>Paenibacillus</taxon>
    </lineage>
</organism>
<dbReference type="RefSeq" id="WP_113032798.1">
    <property type="nucleotide sequence ID" value="NZ_QMFB01000012.1"/>
</dbReference>
<evidence type="ECO:0000313" key="1">
    <source>
        <dbReference type="EMBL" id="RAV19546.1"/>
    </source>
</evidence>
<evidence type="ECO:0000313" key="2">
    <source>
        <dbReference type="Proteomes" id="UP000250369"/>
    </source>
</evidence>
<keyword evidence="2" id="KW-1185">Reference proteome</keyword>
<proteinExistence type="predicted"/>
<dbReference type="AlphaFoldDB" id="A0A329MJN6"/>